<dbReference type="PANTHER" id="PTHR48041">
    <property type="entry name" value="ABC TRANSPORTER G FAMILY MEMBER 28"/>
    <property type="match status" value="1"/>
</dbReference>
<evidence type="ECO:0000256" key="6">
    <source>
        <dbReference type="ARBA" id="ARBA00022989"/>
    </source>
</evidence>
<evidence type="ECO:0000313" key="11">
    <source>
        <dbReference type="EMBL" id="KAG7535935.1"/>
    </source>
</evidence>
<feature type="transmembrane region" description="Helical" evidence="9">
    <location>
        <begin position="1255"/>
        <end position="1277"/>
    </location>
</feature>
<dbReference type="PANTHER" id="PTHR48041:SF91">
    <property type="entry name" value="ABC TRANSPORTER G FAMILY MEMBER 28"/>
    <property type="match status" value="1"/>
</dbReference>
<evidence type="ECO:0000256" key="4">
    <source>
        <dbReference type="ARBA" id="ARBA00022741"/>
    </source>
</evidence>
<feature type="compositionally biased region" description="Basic residues" evidence="8">
    <location>
        <begin position="46"/>
        <end position="55"/>
    </location>
</feature>
<organism evidence="11 12">
    <name type="scientific">Filobasidium floriforme</name>
    <dbReference type="NCBI Taxonomy" id="5210"/>
    <lineage>
        <taxon>Eukaryota</taxon>
        <taxon>Fungi</taxon>
        <taxon>Dikarya</taxon>
        <taxon>Basidiomycota</taxon>
        <taxon>Agaricomycotina</taxon>
        <taxon>Tremellomycetes</taxon>
        <taxon>Filobasidiales</taxon>
        <taxon>Filobasidiaceae</taxon>
        <taxon>Filobasidium</taxon>
    </lineage>
</organism>
<protein>
    <recommendedName>
        <fullName evidence="10">ABC transporter domain-containing protein</fullName>
    </recommendedName>
</protein>
<evidence type="ECO:0000259" key="10">
    <source>
        <dbReference type="PROSITE" id="PS50893"/>
    </source>
</evidence>
<accession>A0A8K0JKV0</accession>
<dbReference type="Pfam" id="PF19055">
    <property type="entry name" value="ABC2_membrane_7"/>
    <property type="match status" value="1"/>
</dbReference>
<evidence type="ECO:0000256" key="5">
    <source>
        <dbReference type="ARBA" id="ARBA00022840"/>
    </source>
</evidence>
<evidence type="ECO:0000256" key="3">
    <source>
        <dbReference type="ARBA" id="ARBA00022692"/>
    </source>
</evidence>
<feature type="compositionally biased region" description="Acidic residues" evidence="8">
    <location>
        <begin position="1"/>
        <end position="12"/>
    </location>
</feature>
<feature type="transmembrane region" description="Helical" evidence="9">
    <location>
        <begin position="510"/>
        <end position="528"/>
    </location>
</feature>
<feature type="transmembrane region" description="Helical" evidence="9">
    <location>
        <begin position="1214"/>
        <end position="1235"/>
    </location>
</feature>
<keyword evidence="2" id="KW-0813">Transport</keyword>
<dbReference type="GO" id="GO:0140359">
    <property type="term" value="F:ABC-type transporter activity"/>
    <property type="evidence" value="ECO:0007669"/>
    <property type="project" value="InterPro"/>
</dbReference>
<dbReference type="SUPFAM" id="SSF52540">
    <property type="entry name" value="P-loop containing nucleoside triphosphate hydrolases"/>
    <property type="match status" value="2"/>
</dbReference>
<keyword evidence="5" id="KW-0067">ATP-binding</keyword>
<feature type="region of interest" description="Disordered" evidence="8">
    <location>
        <begin position="419"/>
        <end position="450"/>
    </location>
</feature>
<dbReference type="InterPro" id="IPR043926">
    <property type="entry name" value="ABCG_dom"/>
</dbReference>
<keyword evidence="7 9" id="KW-0472">Membrane</keyword>
<proteinExistence type="predicted"/>
<comment type="subcellular location">
    <subcellularLocation>
        <location evidence="1">Membrane</location>
        <topology evidence="1">Multi-pass membrane protein</topology>
    </subcellularLocation>
</comment>
<dbReference type="InterPro" id="IPR003439">
    <property type="entry name" value="ABC_transporter-like_ATP-bd"/>
</dbReference>
<reference evidence="11" key="1">
    <citation type="submission" date="2020-04" db="EMBL/GenBank/DDBJ databases">
        <title>Analysis of mating type loci in Filobasidium floriforme.</title>
        <authorList>
            <person name="Nowrousian M."/>
        </authorList>
    </citation>
    <scope>NUCLEOTIDE SEQUENCE</scope>
    <source>
        <strain evidence="11">CBS 6242</strain>
    </source>
</reference>
<dbReference type="InterPro" id="IPR013525">
    <property type="entry name" value="ABC2_TM"/>
</dbReference>
<evidence type="ECO:0000256" key="7">
    <source>
        <dbReference type="ARBA" id="ARBA00023136"/>
    </source>
</evidence>
<dbReference type="InterPro" id="IPR017871">
    <property type="entry name" value="ABC_transporter-like_CS"/>
</dbReference>
<evidence type="ECO:0000313" key="12">
    <source>
        <dbReference type="Proteomes" id="UP000812966"/>
    </source>
</evidence>
<evidence type="ECO:0000256" key="1">
    <source>
        <dbReference type="ARBA" id="ARBA00004141"/>
    </source>
</evidence>
<keyword evidence="3 9" id="KW-0812">Transmembrane</keyword>
<dbReference type="Proteomes" id="UP000812966">
    <property type="component" value="Unassembled WGS sequence"/>
</dbReference>
<dbReference type="Pfam" id="PF00005">
    <property type="entry name" value="ABC_tran"/>
    <property type="match status" value="2"/>
</dbReference>
<dbReference type="InterPro" id="IPR003593">
    <property type="entry name" value="AAA+_ATPase"/>
</dbReference>
<dbReference type="InterPro" id="IPR027417">
    <property type="entry name" value="P-loop_NTPase"/>
</dbReference>
<feature type="transmembrane region" description="Helical" evidence="9">
    <location>
        <begin position="549"/>
        <end position="575"/>
    </location>
</feature>
<feature type="compositionally biased region" description="Acidic residues" evidence="8">
    <location>
        <begin position="114"/>
        <end position="128"/>
    </location>
</feature>
<dbReference type="Pfam" id="PF01061">
    <property type="entry name" value="ABC2_membrane"/>
    <property type="match status" value="2"/>
</dbReference>
<feature type="region of interest" description="Disordered" evidence="8">
    <location>
        <begin position="1"/>
        <end position="24"/>
    </location>
</feature>
<feature type="compositionally biased region" description="Basic residues" evidence="8">
    <location>
        <begin position="437"/>
        <end position="450"/>
    </location>
</feature>
<feature type="transmembrane region" description="Helical" evidence="9">
    <location>
        <begin position="699"/>
        <end position="724"/>
    </location>
</feature>
<feature type="transmembrane region" description="Helical" evidence="9">
    <location>
        <begin position="1101"/>
        <end position="1121"/>
    </location>
</feature>
<evidence type="ECO:0000256" key="9">
    <source>
        <dbReference type="SAM" id="Phobius"/>
    </source>
</evidence>
<feature type="domain" description="ABC transporter" evidence="10">
    <location>
        <begin position="760"/>
        <end position="1016"/>
    </location>
</feature>
<feature type="transmembrane region" description="Helical" evidence="9">
    <location>
        <begin position="473"/>
        <end position="495"/>
    </location>
</feature>
<dbReference type="SMART" id="SM00382">
    <property type="entry name" value="AAA"/>
    <property type="match status" value="2"/>
</dbReference>
<comment type="caution">
    <text evidence="11">The sequence shown here is derived from an EMBL/GenBank/DDBJ whole genome shotgun (WGS) entry which is preliminary data.</text>
</comment>
<name>A0A8K0JKV0_9TREE</name>
<keyword evidence="6 9" id="KW-1133">Transmembrane helix</keyword>
<sequence>MTDDCTPPDDPDQSVLYTLPPPPETILSVRNLTLVANRSGSKLVRKLKARRRRRGIKADGTDKIEISDGGEKGDSQATDLRPGKGVHRDDIEEGSSSGQRGYVGEDGNDRPVEEEAEEEDKEDDEAEKTEDGRKIILNDVSCECYPREMLAILGGSGSGKTSLLHAMRASPTSSLPIESGKVVGLDCSPESESGAGTGRSLEDREYRKRIGFVRQQDFLVEHLTVRETLYFAAALRLPSTVSKTTRKQIVEQTLQELGLLEIADTLVGGALRKGISGGQKRRLSIGCILVTLPSVLILDEVTSGLDAFTAFLLLQNLSALAKKGRTIILSIHAPRSDAWKLFDRIVLLTKGKVAYSGKRDDCLGWFEGLGHTLETGVNPLDFLIDITSVDNRDPKREAETKAAVAKLVGAWAKRQEASSSAPSPTAISNTGLVQAKSGKKTSKGSKGPARRARFPNQVALLIRRNHIDVYRNYPLLLAFLFQSVLTALVTGLAFYNLQENPTDIQSLKTLTYQMCPIYFYLVQVFWTWRYCDELIKFDRDNEDGLYSPAAYVLADFVTWLVPGFVFPAIFAVITFFLANVKTTPTTVFTACAATFMAQLATQGLSFLCASLIRPYAQASIIANVCNLFQTMSAGFLLVDVPDYLEWVKYLGPQYYAFRIIAITQFRGRSFDCPTNTEASLTLCNGDNVLRSLNIPIGGVGIYFGECIALIAGFWILSGIALTFWKPGGVKHATAGKRRLYNRGSADDDAIAQLNKAKIAVEVSSLYCTWTRWRPLRPPRQRAILNDISRSLSAGELTAICGPSGGGKSTLLQILGRRPMAAGGFARFARSGQVLYGNSNSQQVNPEDIQVAYVEQEDDWHLPALTVRETLRFAAILRLPEDFSREAKIARAEDVMVLLGLKDVADIKVGGELVKGISGGEKRRLSLAVEMINNPSTLLVDEPTSGLDASIALNVMQALKDIAASGKTVIVTVHQPRSDIWQAIDNLLLLSGAGTMVYGGKREEAERYFKDIGYPVPPLMNPADHLLDVVSVDPRPANEEASRTRLATLTAEWDKQKDRTTAESRLSDYQSKIGSQRSTNMLIALPIVLRRMWKNLFRQQEVFYNRVTQPAGLALVFLVYYQRLGRGPQDPQNFMGIIIQTTSAVGFVGLINSIPIYPRDKLLFLHERQSSAAYSPLTFLLGYTLIELPNELIGAALFGLLINVGVGLQSNVRTYFEFVITIWAQISWGESVGIMFCSFSDSLGLSVSIVSTVLTFFTSISGSISLSVPAWLAGIAWIGPLKSAVKVQLINTLQGLEFNCTDEEVQSGVCIAQTGNQILALYRIEDRSVGKFMGIMVATAVAWRLLALLFVVYRVQSVKRL</sequence>
<dbReference type="GO" id="GO:0016887">
    <property type="term" value="F:ATP hydrolysis activity"/>
    <property type="evidence" value="ECO:0007669"/>
    <property type="project" value="InterPro"/>
</dbReference>
<gene>
    <name evidence="11" type="ORF">FFLO_03606</name>
</gene>
<dbReference type="Gene3D" id="3.40.50.300">
    <property type="entry name" value="P-loop containing nucleotide triphosphate hydrolases"/>
    <property type="match status" value="2"/>
</dbReference>
<dbReference type="GO" id="GO:0005524">
    <property type="term" value="F:ATP binding"/>
    <property type="evidence" value="ECO:0007669"/>
    <property type="project" value="UniProtKB-KW"/>
</dbReference>
<feature type="transmembrane region" description="Helical" evidence="9">
    <location>
        <begin position="1133"/>
        <end position="1156"/>
    </location>
</feature>
<dbReference type="PROSITE" id="PS50893">
    <property type="entry name" value="ABC_TRANSPORTER_2"/>
    <property type="match status" value="2"/>
</dbReference>
<evidence type="ECO:0000256" key="8">
    <source>
        <dbReference type="SAM" id="MobiDB-lite"/>
    </source>
</evidence>
<keyword evidence="12" id="KW-1185">Reference proteome</keyword>
<feature type="domain" description="ABC transporter" evidence="10">
    <location>
        <begin position="121"/>
        <end position="375"/>
    </location>
</feature>
<dbReference type="EMBL" id="JABELV010000067">
    <property type="protein sequence ID" value="KAG7535935.1"/>
    <property type="molecule type" value="Genomic_DNA"/>
</dbReference>
<feature type="compositionally biased region" description="Basic and acidic residues" evidence="8">
    <location>
        <begin position="56"/>
        <end position="74"/>
    </location>
</feature>
<dbReference type="InterPro" id="IPR050352">
    <property type="entry name" value="ABCG_transporters"/>
</dbReference>
<feature type="transmembrane region" description="Helical" evidence="9">
    <location>
        <begin position="1191"/>
        <end position="1207"/>
    </location>
</feature>
<keyword evidence="4" id="KW-0547">Nucleotide-binding</keyword>
<feature type="transmembrane region" description="Helical" evidence="9">
    <location>
        <begin position="1331"/>
        <end position="1352"/>
    </location>
</feature>
<feature type="region of interest" description="Disordered" evidence="8">
    <location>
        <begin position="46"/>
        <end position="132"/>
    </location>
</feature>
<evidence type="ECO:0000256" key="2">
    <source>
        <dbReference type="ARBA" id="ARBA00022448"/>
    </source>
</evidence>
<dbReference type="PROSITE" id="PS00211">
    <property type="entry name" value="ABC_TRANSPORTER_1"/>
    <property type="match status" value="2"/>
</dbReference>
<dbReference type="GO" id="GO:0016020">
    <property type="term" value="C:membrane"/>
    <property type="evidence" value="ECO:0007669"/>
    <property type="project" value="UniProtKB-SubCell"/>
</dbReference>